<dbReference type="Proteomes" id="UP000001349">
    <property type="component" value="Chromosome"/>
</dbReference>
<keyword evidence="1" id="KW-1133">Transmembrane helix</keyword>
<name>B8I093_RUMCH</name>
<dbReference type="OrthoDB" id="2578816at2"/>
<dbReference type="KEGG" id="cce:Ccel_3128"/>
<evidence type="ECO:0000256" key="1">
    <source>
        <dbReference type="SAM" id="Phobius"/>
    </source>
</evidence>
<organism evidence="2 3">
    <name type="scientific">Ruminiclostridium cellulolyticum (strain ATCC 35319 / DSM 5812 / JCM 6584 / H10)</name>
    <name type="common">Clostridium cellulolyticum</name>
    <dbReference type="NCBI Taxonomy" id="394503"/>
    <lineage>
        <taxon>Bacteria</taxon>
        <taxon>Bacillati</taxon>
        <taxon>Bacillota</taxon>
        <taxon>Clostridia</taxon>
        <taxon>Eubacteriales</taxon>
        <taxon>Oscillospiraceae</taxon>
        <taxon>Ruminiclostridium</taxon>
    </lineage>
</organism>
<dbReference type="AlphaFoldDB" id="B8I093"/>
<evidence type="ECO:0000313" key="2">
    <source>
        <dbReference type="EMBL" id="ACL77419.1"/>
    </source>
</evidence>
<dbReference type="HOGENOM" id="CLU_106686_0_0_9"/>
<dbReference type="EMBL" id="CP001348">
    <property type="protein sequence ID" value="ACL77419.1"/>
    <property type="molecule type" value="Genomic_DNA"/>
</dbReference>
<accession>B8I093</accession>
<feature type="transmembrane region" description="Helical" evidence="1">
    <location>
        <begin position="6"/>
        <end position="23"/>
    </location>
</feature>
<proteinExistence type="predicted"/>
<keyword evidence="1" id="KW-0812">Transmembrane</keyword>
<dbReference type="STRING" id="394503.Ccel_3128"/>
<reference evidence="2 3" key="1">
    <citation type="submission" date="2009-01" db="EMBL/GenBank/DDBJ databases">
        <title>Complete sequence of Clostridium cellulolyticum H10.</title>
        <authorList>
            <consortium name="US DOE Joint Genome Institute"/>
            <person name="Lucas S."/>
            <person name="Copeland A."/>
            <person name="Lapidus A."/>
            <person name="Glavina del Rio T."/>
            <person name="Dalin E."/>
            <person name="Tice H."/>
            <person name="Bruce D."/>
            <person name="Goodwin L."/>
            <person name="Pitluck S."/>
            <person name="Chertkov O."/>
            <person name="Saunders E."/>
            <person name="Brettin T."/>
            <person name="Detter J.C."/>
            <person name="Han C."/>
            <person name="Larimer F."/>
            <person name="Land M."/>
            <person name="Hauser L."/>
            <person name="Kyrpides N."/>
            <person name="Ivanova N."/>
            <person name="Zhou J."/>
            <person name="Richardson P."/>
        </authorList>
    </citation>
    <scope>NUCLEOTIDE SEQUENCE [LARGE SCALE GENOMIC DNA]</scope>
    <source>
        <strain evidence="3">ATCC 35319 / DSM 5812 / JCM 6584 / H10</strain>
    </source>
</reference>
<dbReference type="RefSeq" id="WP_015926477.1">
    <property type="nucleotide sequence ID" value="NC_011898.1"/>
</dbReference>
<keyword evidence="1" id="KW-0472">Membrane</keyword>
<dbReference type="eggNOG" id="ENOG502ZC2X">
    <property type="taxonomic scope" value="Bacteria"/>
</dbReference>
<sequence>MDLITIIFPILAVIGGVIALYVINKGNVKTKNNSPVRINKGTKASRNKTTEEITAQEFVNVRDITDKYLYTRDGFVFSYIRIYPISPDLLSRREKRTLTRQLTAELSAETERFGFLALSRPVDISPLVKEYSELLSDTNDPVQKEILKSEMQAMSNYALSGEVVERQFYIKIWDKYSEGVENELQKRCFTLLGYFTSSNINGEILIEEDIIRLSNLITNPAYVHIENTDVRASMPIIESLVAAAKEE</sequence>
<gene>
    <name evidence="2" type="ordered locus">Ccel_3128</name>
</gene>
<keyword evidence="3" id="KW-1185">Reference proteome</keyword>
<protein>
    <submittedName>
        <fullName evidence="2">Uncharacterized protein</fullName>
    </submittedName>
</protein>
<evidence type="ECO:0000313" key="3">
    <source>
        <dbReference type="Proteomes" id="UP000001349"/>
    </source>
</evidence>